<evidence type="ECO:0000256" key="4">
    <source>
        <dbReference type="ARBA" id="ARBA00022825"/>
    </source>
</evidence>
<dbReference type="InterPro" id="IPR050430">
    <property type="entry name" value="Peptidase_S1"/>
</dbReference>
<dbReference type="InterPro" id="IPR009003">
    <property type="entry name" value="Peptidase_S1_PA"/>
</dbReference>
<dbReference type="PROSITE" id="PS50240">
    <property type="entry name" value="TRYPSIN_DOM"/>
    <property type="match status" value="1"/>
</dbReference>
<accession>A0A084W060</accession>
<evidence type="ECO:0000256" key="1">
    <source>
        <dbReference type="ARBA" id="ARBA00022670"/>
    </source>
</evidence>
<evidence type="ECO:0000256" key="5">
    <source>
        <dbReference type="ARBA" id="ARBA00023157"/>
    </source>
</evidence>
<evidence type="ECO:0000313" key="10">
    <source>
        <dbReference type="EnsemblMetazoa" id="ASIC011542-PA"/>
    </source>
</evidence>
<reference evidence="10" key="2">
    <citation type="submission" date="2020-05" db="UniProtKB">
        <authorList>
            <consortium name="EnsemblMetazoa"/>
        </authorList>
    </citation>
    <scope>IDENTIFICATION</scope>
</reference>
<dbReference type="Proteomes" id="UP000030765">
    <property type="component" value="Unassembled WGS sequence"/>
</dbReference>
<dbReference type="Pfam" id="PF00089">
    <property type="entry name" value="Trypsin"/>
    <property type="match status" value="2"/>
</dbReference>
<protein>
    <submittedName>
        <fullName evidence="9">AGAP001247-PA-like protein</fullName>
    </submittedName>
</protein>
<sequence length="126" mass="13446">MTSGILVSGRITGGSDANYADFPYQLSLRKFNNHVCGAAVVKDQLAVTAAHCVADADTDSVCMACAGELRRDSCNGDSGGPLVCNNRLYGIVSWGDRYCGSTYPGVYTNISAKDVYSFLEQNIKCK</sequence>
<gene>
    <name evidence="9" type="ORF">ZHAS_00011542</name>
</gene>
<dbReference type="PROSITE" id="PS00135">
    <property type="entry name" value="TRYPSIN_SER"/>
    <property type="match status" value="1"/>
</dbReference>
<reference evidence="9 11" key="1">
    <citation type="journal article" date="2014" name="BMC Genomics">
        <title>Genome sequence of Anopheles sinensis provides insight into genetics basis of mosquito competence for malaria parasites.</title>
        <authorList>
            <person name="Zhou D."/>
            <person name="Zhang D."/>
            <person name="Ding G."/>
            <person name="Shi L."/>
            <person name="Hou Q."/>
            <person name="Ye Y."/>
            <person name="Xu Y."/>
            <person name="Zhou H."/>
            <person name="Xiong C."/>
            <person name="Li S."/>
            <person name="Yu J."/>
            <person name="Hong S."/>
            <person name="Yu X."/>
            <person name="Zou P."/>
            <person name="Chen C."/>
            <person name="Chang X."/>
            <person name="Wang W."/>
            <person name="Lv Y."/>
            <person name="Sun Y."/>
            <person name="Ma L."/>
            <person name="Shen B."/>
            <person name="Zhu C."/>
        </authorList>
    </citation>
    <scope>NUCLEOTIDE SEQUENCE [LARGE SCALE GENOMIC DNA]</scope>
</reference>
<dbReference type="GO" id="GO:0007586">
    <property type="term" value="P:digestion"/>
    <property type="evidence" value="ECO:0007669"/>
    <property type="project" value="UniProtKB-KW"/>
</dbReference>
<evidence type="ECO:0000256" key="2">
    <source>
        <dbReference type="ARBA" id="ARBA00022757"/>
    </source>
</evidence>
<evidence type="ECO:0000256" key="7">
    <source>
        <dbReference type="RuleBase" id="RU363034"/>
    </source>
</evidence>
<dbReference type="PANTHER" id="PTHR24276:SF91">
    <property type="entry name" value="AT26814P-RELATED"/>
    <property type="match status" value="1"/>
</dbReference>
<dbReference type="GO" id="GO:0006508">
    <property type="term" value="P:proteolysis"/>
    <property type="evidence" value="ECO:0007669"/>
    <property type="project" value="UniProtKB-KW"/>
</dbReference>
<keyword evidence="4 7" id="KW-0720">Serine protease</keyword>
<dbReference type="Gene3D" id="2.40.10.10">
    <property type="entry name" value="Trypsin-like serine proteases"/>
    <property type="match status" value="2"/>
</dbReference>
<dbReference type="SUPFAM" id="SSF50494">
    <property type="entry name" value="Trypsin-like serine proteases"/>
    <property type="match status" value="1"/>
</dbReference>
<dbReference type="InterPro" id="IPR033116">
    <property type="entry name" value="TRYPSIN_SER"/>
</dbReference>
<dbReference type="EMBL" id="ATLV01019092">
    <property type="status" value="NOT_ANNOTATED_CDS"/>
    <property type="molecule type" value="Genomic_DNA"/>
</dbReference>
<dbReference type="PROSITE" id="PS00134">
    <property type="entry name" value="TRYPSIN_HIS"/>
    <property type="match status" value="1"/>
</dbReference>
<dbReference type="OMA" id="TAHETWI"/>
<keyword evidence="5" id="KW-1015">Disulfide bond</keyword>
<dbReference type="SMART" id="SM00020">
    <property type="entry name" value="Tryp_SPc"/>
    <property type="match status" value="1"/>
</dbReference>
<keyword evidence="2" id="KW-0222">Digestion</keyword>
<keyword evidence="11" id="KW-1185">Reference proteome</keyword>
<evidence type="ECO:0000259" key="8">
    <source>
        <dbReference type="PROSITE" id="PS50240"/>
    </source>
</evidence>
<dbReference type="GO" id="GO:0004252">
    <property type="term" value="F:serine-type endopeptidase activity"/>
    <property type="evidence" value="ECO:0007669"/>
    <property type="project" value="InterPro"/>
</dbReference>
<evidence type="ECO:0000256" key="6">
    <source>
        <dbReference type="ARBA" id="ARBA00024195"/>
    </source>
</evidence>
<evidence type="ECO:0000313" key="9">
    <source>
        <dbReference type="EMBL" id="KFB43604.1"/>
    </source>
</evidence>
<dbReference type="VEuPathDB" id="VectorBase:ASIC011542"/>
<dbReference type="AlphaFoldDB" id="A0A084W060"/>
<keyword evidence="1 7" id="KW-0645">Protease</keyword>
<dbReference type="InterPro" id="IPR043504">
    <property type="entry name" value="Peptidase_S1_PA_chymotrypsin"/>
</dbReference>
<comment type="similarity">
    <text evidence="6">Belongs to the peptidase S1 family. CLIP subfamily.</text>
</comment>
<dbReference type="InterPro" id="IPR001254">
    <property type="entry name" value="Trypsin_dom"/>
</dbReference>
<dbReference type="VEuPathDB" id="VectorBase:ASIS014453"/>
<keyword evidence="3 7" id="KW-0378">Hydrolase</keyword>
<dbReference type="OrthoDB" id="10059102at2759"/>
<name>A0A084W060_ANOSI</name>
<dbReference type="STRING" id="74873.A0A084W060"/>
<dbReference type="EMBL" id="KE525262">
    <property type="protein sequence ID" value="KFB43604.1"/>
    <property type="molecule type" value="Genomic_DNA"/>
</dbReference>
<proteinExistence type="inferred from homology"/>
<dbReference type="InterPro" id="IPR018114">
    <property type="entry name" value="TRYPSIN_HIS"/>
</dbReference>
<evidence type="ECO:0000313" key="11">
    <source>
        <dbReference type="Proteomes" id="UP000030765"/>
    </source>
</evidence>
<dbReference type="EnsemblMetazoa" id="ASIC011542-RA">
    <property type="protein sequence ID" value="ASIC011542-PA"/>
    <property type="gene ID" value="ASIC011542"/>
</dbReference>
<dbReference type="PANTHER" id="PTHR24276">
    <property type="entry name" value="POLYSERASE-RELATED"/>
    <property type="match status" value="1"/>
</dbReference>
<feature type="domain" description="Peptidase S1" evidence="8">
    <location>
        <begin position="1"/>
        <end position="124"/>
    </location>
</feature>
<evidence type="ECO:0000256" key="3">
    <source>
        <dbReference type="ARBA" id="ARBA00022801"/>
    </source>
</evidence>
<organism evidence="9">
    <name type="scientific">Anopheles sinensis</name>
    <name type="common">Mosquito</name>
    <dbReference type="NCBI Taxonomy" id="74873"/>
    <lineage>
        <taxon>Eukaryota</taxon>
        <taxon>Metazoa</taxon>
        <taxon>Ecdysozoa</taxon>
        <taxon>Arthropoda</taxon>
        <taxon>Hexapoda</taxon>
        <taxon>Insecta</taxon>
        <taxon>Pterygota</taxon>
        <taxon>Neoptera</taxon>
        <taxon>Endopterygota</taxon>
        <taxon>Diptera</taxon>
        <taxon>Nematocera</taxon>
        <taxon>Culicoidea</taxon>
        <taxon>Culicidae</taxon>
        <taxon>Anophelinae</taxon>
        <taxon>Anopheles</taxon>
    </lineage>
</organism>